<evidence type="ECO:0000313" key="1">
    <source>
        <dbReference type="EMBL" id="RNA34480.1"/>
    </source>
</evidence>
<protein>
    <submittedName>
        <fullName evidence="1">Uncharacterized protein</fullName>
    </submittedName>
</protein>
<dbReference type="AlphaFoldDB" id="A0A3M7SFZ9"/>
<evidence type="ECO:0000313" key="2">
    <source>
        <dbReference type="Proteomes" id="UP000276133"/>
    </source>
</evidence>
<name>A0A3M7SFZ9_BRAPC</name>
<organism evidence="1 2">
    <name type="scientific">Brachionus plicatilis</name>
    <name type="common">Marine rotifer</name>
    <name type="synonym">Brachionus muelleri</name>
    <dbReference type="NCBI Taxonomy" id="10195"/>
    <lineage>
        <taxon>Eukaryota</taxon>
        <taxon>Metazoa</taxon>
        <taxon>Spiralia</taxon>
        <taxon>Gnathifera</taxon>
        <taxon>Rotifera</taxon>
        <taxon>Eurotatoria</taxon>
        <taxon>Monogononta</taxon>
        <taxon>Pseudotrocha</taxon>
        <taxon>Ploima</taxon>
        <taxon>Brachionidae</taxon>
        <taxon>Brachionus</taxon>
    </lineage>
</organism>
<proteinExistence type="predicted"/>
<sequence length="164" mass="19081">MKTSSYTASLTSQKRSAQDDALYGCESYYPTDPKVSNTTRPELYKNLGYMNLTNVVFDHKYLTVFENIFICILGVFQDTLGIHFKRILGCILENTKNILRIQIHDIAEKVAATKISYGRDHECLERKKTAISKKNHFFLKYENYLVDCLSFAFTKLIHDFNFCY</sequence>
<keyword evidence="2" id="KW-1185">Reference proteome</keyword>
<dbReference type="EMBL" id="REGN01001474">
    <property type="protein sequence ID" value="RNA34480.1"/>
    <property type="molecule type" value="Genomic_DNA"/>
</dbReference>
<dbReference type="Proteomes" id="UP000276133">
    <property type="component" value="Unassembled WGS sequence"/>
</dbReference>
<reference evidence="1 2" key="1">
    <citation type="journal article" date="2018" name="Sci. Rep.">
        <title>Genomic signatures of local adaptation to the degree of environmental predictability in rotifers.</title>
        <authorList>
            <person name="Franch-Gras L."/>
            <person name="Hahn C."/>
            <person name="Garcia-Roger E.M."/>
            <person name="Carmona M.J."/>
            <person name="Serra M."/>
            <person name="Gomez A."/>
        </authorList>
    </citation>
    <scope>NUCLEOTIDE SEQUENCE [LARGE SCALE GENOMIC DNA]</scope>
    <source>
        <strain evidence="1">HYR1</strain>
    </source>
</reference>
<gene>
    <name evidence="1" type="ORF">BpHYR1_037455</name>
</gene>
<comment type="caution">
    <text evidence="1">The sequence shown here is derived from an EMBL/GenBank/DDBJ whole genome shotgun (WGS) entry which is preliminary data.</text>
</comment>
<accession>A0A3M7SFZ9</accession>